<accession>A0A285JSN1</accession>
<dbReference type="GO" id="GO:0016791">
    <property type="term" value="F:phosphatase activity"/>
    <property type="evidence" value="ECO:0007669"/>
    <property type="project" value="TreeGrafter"/>
</dbReference>
<keyword evidence="2" id="KW-1133">Transmembrane helix</keyword>
<dbReference type="AlphaFoldDB" id="A0A285JSN1"/>
<organism evidence="4 5">
    <name type="scientific">Paractinoplanes atraurantiacus</name>
    <dbReference type="NCBI Taxonomy" id="1036182"/>
    <lineage>
        <taxon>Bacteria</taxon>
        <taxon>Bacillati</taxon>
        <taxon>Actinomycetota</taxon>
        <taxon>Actinomycetes</taxon>
        <taxon>Micromonosporales</taxon>
        <taxon>Micromonosporaceae</taxon>
        <taxon>Paractinoplanes</taxon>
    </lineage>
</organism>
<dbReference type="Pfam" id="PF07228">
    <property type="entry name" value="SpoIIE"/>
    <property type="match status" value="1"/>
</dbReference>
<name>A0A285JSN1_9ACTN</name>
<sequence length="370" mass="38570">MPTLPPGRRRPLSPGSRAGLGAALVLLAVVSAVELADPKTADFVGLLAAVPFLAAVFAFWQTVLVVGIVATVVGMAFVGAAGPITVAGMVNLLGILLATGIAGAVATIRQRQADRIAELQRLAAVAQQAVLRPLGPQVGSLAVAGRYISATAAADIGGDLYEALDTPYGVRIIIGDVRGKGLDAVRLASIVLGSYRHVAYERNDLKAMVTDLDRAVARSVGDEDFVTAALVEERGGTLTIVNCGHPAPLLLRRGQVIPLEPPAPAPPLGFMPEVKARVERLEPGDRLLLFTDGLGEARREGEFFPTADRAWRLLGHGTVGDGLASLETALVDWVHGRLEDDIALVLLEYAGPDDGATMPMPSWEVGAAGS</sequence>
<keyword evidence="5" id="KW-1185">Reference proteome</keyword>
<evidence type="ECO:0000259" key="3">
    <source>
        <dbReference type="SMART" id="SM00331"/>
    </source>
</evidence>
<dbReference type="Proteomes" id="UP000219612">
    <property type="component" value="Unassembled WGS sequence"/>
</dbReference>
<dbReference type="Gene3D" id="3.60.40.10">
    <property type="entry name" value="PPM-type phosphatase domain"/>
    <property type="match status" value="1"/>
</dbReference>
<feature type="domain" description="PPM-type phosphatase" evidence="3">
    <location>
        <begin position="138"/>
        <end position="349"/>
    </location>
</feature>
<evidence type="ECO:0000313" key="4">
    <source>
        <dbReference type="EMBL" id="SNY63325.1"/>
    </source>
</evidence>
<dbReference type="InterPro" id="IPR052016">
    <property type="entry name" value="Bact_Sigma-Reg"/>
</dbReference>
<keyword evidence="2" id="KW-0812">Transmembrane</keyword>
<dbReference type="PANTHER" id="PTHR43156">
    <property type="entry name" value="STAGE II SPORULATION PROTEIN E-RELATED"/>
    <property type="match status" value="1"/>
</dbReference>
<dbReference type="SMART" id="SM00331">
    <property type="entry name" value="PP2C_SIG"/>
    <property type="match status" value="1"/>
</dbReference>
<reference evidence="4 5" key="1">
    <citation type="submission" date="2017-09" db="EMBL/GenBank/DDBJ databases">
        <authorList>
            <person name="Ehlers B."/>
            <person name="Leendertz F.H."/>
        </authorList>
    </citation>
    <scope>NUCLEOTIDE SEQUENCE [LARGE SCALE GENOMIC DNA]</scope>
    <source>
        <strain evidence="4 5">CGMCC 4.6857</strain>
    </source>
</reference>
<dbReference type="EMBL" id="OBDY01000025">
    <property type="protein sequence ID" value="SNY63325.1"/>
    <property type="molecule type" value="Genomic_DNA"/>
</dbReference>
<dbReference type="InterPro" id="IPR001932">
    <property type="entry name" value="PPM-type_phosphatase-like_dom"/>
</dbReference>
<evidence type="ECO:0000256" key="1">
    <source>
        <dbReference type="ARBA" id="ARBA00022801"/>
    </source>
</evidence>
<proteinExistence type="predicted"/>
<evidence type="ECO:0000313" key="5">
    <source>
        <dbReference type="Proteomes" id="UP000219612"/>
    </source>
</evidence>
<gene>
    <name evidence="4" type="ORF">SAMN05421748_12558</name>
</gene>
<keyword evidence="2" id="KW-0472">Membrane</keyword>
<protein>
    <submittedName>
        <fullName evidence="4">Stage II sporulation protein E (SpoIIE)</fullName>
    </submittedName>
</protein>
<feature type="transmembrane region" description="Helical" evidence="2">
    <location>
        <begin position="90"/>
        <end position="108"/>
    </location>
</feature>
<dbReference type="InterPro" id="IPR036457">
    <property type="entry name" value="PPM-type-like_dom_sf"/>
</dbReference>
<feature type="transmembrane region" description="Helical" evidence="2">
    <location>
        <begin position="52"/>
        <end position="78"/>
    </location>
</feature>
<dbReference type="SUPFAM" id="SSF81606">
    <property type="entry name" value="PP2C-like"/>
    <property type="match status" value="1"/>
</dbReference>
<dbReference type="PANTHER" id="PTHR43156:SF2">
    <property type="entry name" value="STAGE II SPORULATION PROTEIN E"/>
    <property type="match status" value="1"/>
</dbReference>
<keyword evidence="1" id="KW-0378">Hydrolase</keyword>
<evidence type="ECO:0000256" key="2">
    <source>
        <dbReference type="SAM" id="Phobius"/>
    </source>
</evidence>